<dbReference type="AlphaFoldDB" id="G3HCH7"/>
<dbReference type="Proteomes" id="UP000001075">
    <property type="component" value="Unassembled WGS sequence"/>
</dbReference>
<reference evidence="2" key="1">
    <citation type="journal article" date="2011" name="Nat. Biotechnol.">
        <title>The genomic sequence of the Chinese hamster ovary (CHO)-K1 cell line.</title>
        <authorList>
            <person name="Xu X."/>
            <person name="Nagarajan H."/>
            <person name="Lewis N.E."/>
            <person name="Pan S."/>
            <person name="Cai Z."/>
            <person name="Liu X."/>
            <person name="Chen W."/>
            <person name="Xie M."/>
            <person name="Wang W."/>
            <person name="Hammond S."/>
            <person name="Andersen M.R."/>
            <person name="Neff N."/>
            <person name="Passarelli B."/>
            <person name="Koh W."/>
            <person name="Fan H.C."/>
            <person name="Wang J."/>
            <person name="Gui Y."/>
            <person name="Lee K.H."/>
            <person name="Betenbaugh M.J."/>
            <person name="Quake S.R."/>
            <person name="Famili I."/>
            <person name="Palsson B.O."/>
            <person name="Wang J."/>
        </authorList>
    </citation>
    <scope>NUCLEOTIDE SEQUENCE [LARGE SCALE GENOMIC DNA]</scope>
    <source>
        <strain evidence="2">CHO K1 cell line</strain>
    </source>
</reference>
<proteinExistence type="predicted"/>
<gene>
    <name evidence="1" type="ORF">I79_008188</name>
</gene>
<dbReference type="EMBL" id="JH000282">
    <property type="protein sequence ID" value="EGV93714.1"/>
    <property type="molecule type" value="Genomic_DNA"/>
</dbReference>
<evidence type="ECO:0000313" key="1">
    <source>
        <dbReference type="EMBL" id="EGV93714.1"/>
    </source>
</evidence>
<accession>G3HCH7</accession>
<sequence>MSAGTKGVRHQLLASLQVFKKYILCIFLCIHPQVFTANCTPGLKINFWEDQWKWQWLCTPEHTLKATDV</sequence>
<dbReference type="InParanoid" id="G3HCH7"/>
<evidence type="ECO:0000313" key="2">
    <source>
        <dbReference type="Proteomes" id="UP000001075"/>
    </source>
</evidence>
<protein>
    <submittedName>
        <fullName evidence="1">Uncharacterized protein</fullName>
    </submittedName>
</protein>
<name>G3HCH7_CRIGR</name>
<organism evidence="1 2">
    <name type="scientific">Cricetulus griseus</name>
    <name type="common">Chinese hamster</name>
    <name type="synonym">Cricetulus barabensis griseus</name>
    <dbReference type="NCBI Taxonomy" id="10029"/>
    <lineage>
        <taxon>Eukaryota</taxon>
        <taxon>Metazoa</taxon>
        <taxon>Chordata</taxon>
        <taxon>Craniata</taxon>
        <taxon>Vertebrata</taxon>
        <taxon>Euteleostomi</taxon>
        <taxon>Mammalia</taxon>
        <taxon>Eutheria</taxon>
        <taxon>Euarchontoglires</taxon>
        <taxon>Glires</taxon>
        <taxon>Rodentia</taxon>
        <taxon>Myomorpha</taxon>
        <taxon>Muroidea</taxon>
        <taxon>Cricetidae</taxon>
        <taxon>Cricetinae</taxon>
        <taxon>Cricetulus</taxon>
    </lineage>
</organism>